<dbReference type="KEGG" id="tmai:FVE67_06240"/>
<dbReference type="Pfam" id="PF11897">
    <property type="entry name" value="DUF3417"/>
    <property type="match status" value="1"/>
</dbReference>
<evidence type="ECO:0000256" key="3">
    <source>
        <dbReference type="ARBA" id="ARBA00022533"/>
    </source>
</evidence>
<reference evidence="6 7" key="1">
    <citation type="submission" date="2019-08" db="EMBL/GenBank/DDBJ databases">
        <title>Complete genome sequence of Thermosulfurimonas marina SU872T, an anaerobic thermophilic chemolithoautotrophic bacterium isolated from a shallow marine hydrothermal vent.</title>
        <authorList>
            <person name="Allioux M."/>
            <person name="Jebbar M."/>
            <person name="Slobodkina G."/>
            <person name="Slobodkin A."/>
            <person name="Moalic Y."/>
            <person name="Frolova A."/>
            <person name="Shao Z."/>
            <person name="Alain K."/>
        </authorList>
    </citation>
    <scope>NUCLEOTIDE SEQUENCE [LARGE SCALE GENOMIC DNA]</scope>
    <source>
        <strain evidence="6 7">SU872</strain>
    </source>
</reference>
<dbReference type="RefSeq" id="WP_168719774.1">
    <property type="nucleotide sequence ID" value="NZ_CP042909.1"/>
</dbReference>
<accession>A0A6H1WTF0</accession>
<evidence type="ECO:0000256" key="1">
    <source>
        <dbReference type="ARBA" id="ARBA00001275"/>
    </source>
</evidence>
<dbReference type="SUPFAM" id="SSF53756">
    <property type="entry name" value="UDP-Glycosyltransferase/glycogen phosphorylase"/>
    <property type="match status" value="1"/>
</dbReference>
<evidence type="ECO:0000259" key="5">
    <source>
        <dbReference type="Pfam" id="PF11897"/>
    </source>
</evidence>
<dbReference type="InterPro" id="IPR000811">
    <property type="entry name" value="Glyco_trans_35"/>
</dbReference>
<evidence type="ECO:0000256" key="2">
    <source>
        <dbReference type="ARBA" id="ARBA00006047"/>
    </source>
</evidence>
<evidence type="ECO:0000313" key="7">
    <source>
        <dbReference type="Proteomes" id="UP000501253"/>
    </source>
</evidence>
<dbReference type="Proteomes" id="UP000501253">
    <property type="component" value="Chromosome"/>
</dbReference>
<feature type="domain" description="DUF3417" evidence="5">
    <location>
        <begin position="7"/>
        <end position="104"/>
    </location>
</feature>
<dbReference type="PIRSF" id="PIRSF000460">
    <property type="entry name" value="Pprylas_GlgP"/>
    <property type="match status" value="1"/>
</dbReference>
<dbReference type="AlphaFoldDB" id="A0A6H1WTF0"/>
<gene>
    <name evidence="6" type="primary">glgP</name>
    <name evidence="6" type="ORF">FVE67_06240</name>
</gene>
<dbReference type="InterPro" id="IPR011834">
    <property type="entry name" value="Agluc_phsphrylas"/>
</dbReference>
<dbReference type="InterPro" id="IPR024517">
    <property type="entry name" value="Glycogen_phosphorylase_DUF3417"/>
</dbReference>
<evidence type="ECO:0000313" key="6">
    <source>
        <dbReference type="EMBL" id="QJA06424.1"/>
    </source>
</evidence>
<dbReference type="GO" id="GO:0008184">
    <property type="term" value="F:glycogen phosphorylase activity"/>
    <property type="evidence" value="ECO:0007669"/>
    <property type="project" value="InterPro"/>
</dbReference>
<proteinExistence type="inferred from homology"/>
<dbReference type="InterPro" id="IPR052182">
    <property type="entry name" value="Glycogen/Maltodextrin_Phosph"/>
</dbReference>
<keyword evidence="3" id="KW-0021">Allosteric enzyme</keyword>
<dbReference type="Pfam" id="PF00343">
    <property type="entry name" value="Phosphorylase"/>
    <property type="match status" value="1"/>
</dbReference>
<dbReference type="PANTHER" id="PTHR42655:SF1">
    <property type="entry name" value="GLYCOGEN PHOSPHORYLASE"/>
    <property type="match status" value="1"/>
</dbReference>
<comment type="catalytic activity">
    <reaction evidence="1">
        <text>[(1-&gt;4)-alpha-D-glucosyl](n) + phosphate = [(1-&gt;4)-alpha-D-glucosyl](n-1) + alpha-D-glucose 1-phosphate</text>
        <dbReference type="Rhea" id="RHEA:41732"/>
        <dbReference type="Rhea" id="RHEA-COMP:9584"/>
        <dbReference type="Rhea" id="RHEA-COMP:9586"/>
        <dbReference type="ChEBI" id="CHEBI:15444"/>
        <dbReference type="ChEBI" id="CHEBI:43474"/>
        <dbReference type="ChEBI" id="CHEBI:58601"/>
        <dbReference type="EC" id="2.4.1.1"/>
    </reaction>
</comment>
<dbReference type="GO" id="GO:0005975">
    <property type="term" value="P:carbohydrate metabolic process"/>
    <property type="evidence" value="ECO:0007669"/>
    <property type="project" value="InterPro"/>
</dbReference>
<organism evidence="6 7">
    <name type="scientific">Thermosulfurimonas marina</name>
    <dbReference type="NCBI Taxonomy" id="2047767"/>
    <lineage>
        <taxon>Bacteria</taxon>
        <taxon>Pseudomonadati</taxon>
        <taxon>Thermodesulfobacteriota</taxon>
        <taxon>Thermodesulfobacteria</taxon>
        <taxon>Thermodesulfobacteriales</taxon>
        <taxon>Thermodesulfobacteriaceae</taxon>
        <taxon>Thermosulfurimonas</taxon>
    </lineage>
</organism>
<dbReference type="GO" id="GO:0030170">
    <property type="term" value="F:pyridoxal phosphate binding"/>
    <property type="evidence" value="ECO:0007669"/>
    <property type="project" value="InterPro"/>
</dbReference>
<sequence length="710" mass="83000">MPLEHWDQLKELVFNLWWSWNPEGKKLFRMIDPILWEEFRENPVKLLECTECVNKVLQKPEFLNQLGYVYQLYRSYLETPGPYCSKCRRPIAFFSPEYGLHHSLYIYAGGLGLLAGDILKEASDLDFPLVGIGFMYPQGYVRQRIRPDGWQEDVLNHIHKEEMPVRKVFDENGQWLKIYGYCYDEKVYAGVWEVSVGRIKLYLLDTDVEENAPWNREISYQLYTPNQETRLKQQIVLGFCGMGLLHRLGIEISGVHINEDYAALALVARLLYFHKQGLSFEEAREMVRETSLFTTHTPIRAAINTYPFALIEKQFAFLWERYELDREKFLDLGTNPQNPSEGFNSTILALRLARYANAVSRRHGEVSRKMWHFLWPERSEEEVPIDYVTNGVHLPTWIDDDLRVLLSDYLGARWLEVHESEALWQLVDLIPDEILWKVHRDNKVELLHLIKERLRKRWAEKSFDPSLVIAQGAFLDPDFLTLGFARRMTGYKRATLIFHNLERLKRILLNPERPVQIIFAGKAHPQDQPGKQMIQKIVLLAKDPELAGRIAFIEDYDQELAYYMVKGVDVWLNNPLPPLEACGTSGMKAAINGVLHLSILDGWWVEGYNGKNGWAFGEEPVEGDRDPQDAEALYRILEEEVVPLYYQWDETGIPRAWVQKMKEAMKSIVPRFCARRMFKEYVARFYQKIDQAYEEFLASSKKASPEEKTA</sequence>
<dbReference type="PANTHER" id="PTHR42655">
    <property type="entry name" value="GLYCOGEN PHOSPHORYLASE"/>
    <property type="match status" value="1"/>
</dbReference>
<dbReference type="EMBL" id="CP042909">
    <property type="protein sequence ID" value="QJA06424.1"/>
    <property type="molecule type" value="Genomic_DNA"/>
</dbReference>
<feature type="modified residue" description="N6-(pyridoxal phosphate)lysine" evidence="4">
    <location>
        <position position="588"/>
    </location>
</feature>
<dbReference type="Gene3D" id="3.40.50.2000">
    <property type="entry name" value="Glycogen Phosphorylase B"/>
    <property type="match status" value="3"/>
</dbReference>
<comment type="similarity">
    <text evidence="2">Belongs to the glycogen phosphorylase family.</text>
</comment>
<dbReference type="NCBIfam" id="TIGR02094">
    <property type="entry name" value="more_P_ylases"/>
    <property type="match status" value="1"/>
</dbReference>
<protein>
    <submittedName>
        <fullName evidence="6">Alpha-glucan family phosphorylase</fullName>
    </submittedName>
</protein>
<name>A0A6H1WTF0_9BACT</name>
<evidence type="ECO:0000256" key="4">
    <source>
        <dbReference type="PIRSR" id="PIRSR000460-1"/>
    </source>
</evidence>
<keyword evidence="7" id="KW-1185">Reference proteome</keyword>
<keyword evidence="4" id="KW-0663">Pyridoxal phosphate</keyword>